<dbReference type="AlphaFoldDB" id="B8D4F3"/>
<accession>B8D4F3</accession>
<dbReference type="InterPro" id="IPR000089">
    <property type="entry name" value="Biotin_lipoyl"/>
</dbReference>
<dbReference type="Pfam" id="PF00364">
    <property type="entry name" value="Biotin_lipoyl"/>
    <property type="match status" value="1"/>
</dbReference>
<dbReference type="RefSeq" id="WP_012608325.1">
    <property type="nucleotide sequence ID" value="NC_011766.1"/>
</dbReference>
<evidence type="ECO:0000313" key="4">
    <source>
        <dbReference type="Proteomes" id="UP000006903"/>
    </source>
</evidence>
<proteinExistence type="predicted"/>
<dbReference type="Gene3D" id="2.40.50.100">
    <property type="match status" value="1"/>
</dbReference>
<protein>
    <submittedName>
        <fullName evidence="3">Biotin/lipoyl attachment domain-containing protein</fullName>
    </submittedName>
</protein>
<sequence length="173" mass="19546">MPKKYSIVLFSDENIELEVLTKDKDLIVVKDAEGRMHRVRVLRESDERYMLYIDDKITSVGIVGDKIYVDLQPILVKKVKEYVSPVKVEEKKEEKLIQVEEGVVTAPISGKVIEVKVMQGQEVGENDVIAVLESMKMLIEVKSPFKGVVEAVYIKPGVSISKGDKLVKVKLMK</sequence>
<dbReference type="Proteomes" id="UP000006903">
    <property type="component" value="Chromosome"/>
</dbReference>
<dbReference type="eggNOG" id="arCOG02095">
    <property type="taxonomic scope" value="Archaea"/>
</dbReference>
<dbReference type="PANTHER" id="PTHR45266:SF3">
    <property type="entry name" value="OXALOACETATE DECARBOXYLASE ALPHA CHAIN"/>
    <property type="match status" value="1"/>
</dbReference>
<organism evidence="3 4">
    <name type="scientific">Desulfurococcus amylolyticus (strain DSM 18924 / JCM 16383 / VKM B-2413 / 1221n)</name>
    <name type="common">Desulfurococcus kamchatkensis</name>
    <dbReference type="NCBI Taxonomy" id="490899"/>
    <lineage>
        <taxon>Archaea</taxon>
        <taxon>Thermoproteota</taxon>
        <taxon>Thermoprotei</taxon>
        <taxon>Desulfurococcales</taxon>
        <taxon>Desulfurococcaceae</taxon>
        <taxon>Desulfurococcus</taxon>
    </lineage>
</organism>
<reference evidence="3 4" key="1">
    <citation type="journal article" date="2009" name="J. Bacteriol.">
        <title>Complete genome sequence of the anaerobic, protein-degrading hyperthermophilic crenarchaeon Desulfurococcus kamchatkensis.</title>
        <authorList>
            <person name="Ravin N.V."/>
            <person name="Mardanov A.V."/>
            <person name="Beletsky A.V."/>
            <person name="Kublanov I.V."/>
            <person name="Kolganova T.V."/>
            <person name="Lebedinsky A.V."/>
            <person name="Chernyh N.A."/>
            <person name="Bonch-Osmolovskaya E.A."/>
            <person name="Skryabin K.G."/>
        </authorList>
    </citation>
    <scope>NUCLEOTIDE SEQUENCE [LARGE SCALE GENOMIC DNA]</scope>
    <source>
        <strain evidence="4">DSM 18924 / JCM 16383 / VKM B-2413 / 1221n</strain>
    </source>
</reference>
<dbReference type="CDD" id="cd06850">
    <property type="entry name" value="biotinyl_domain"/>
    <property type="match status" value="1"/>
</dbReference>
<dbReference type="InterPro" id="IPR050709">
    <property type="entry name" value="Biotin_Carboxyl_Carrier/Decarb"/>
</dbReference>
<dbReference type="PROSITE" id="PS50968">
    <property type="entry name" value="BIOTINYL_LIPOYL"/>
    <property type="match status" value="1"/>
</dbReference>
<dbReference type="PANTHER" id="PTHR45266">
    <property type="entry name" value="OXALOACETATE DECARBOXYLASE ALPHA CHAIN"/>
    <property type="match status" value="1"/>
</dbReference>
<feature type="domain" description="Lipoyl-binding" evidence="2">
    <location>
        <begin position="94"/>
        <end position="170"/>
    </location>
</feature>
<name>B8D4F3_DESA1</name>
<dbReference type="KEGG" id="dka:DKAM_0658"/>
<evidence type="ECO:0000259" key="2">
    <source>
        <dbReference type="PROSITE" id="PS50968"/>
    </source>
</evidence>
<evidence type="ECO:0000256" key="1">
    <source>
        <dbReference type="ARBA" id="ARBA00023267"/>
    </source>
</evidence>
<dbReference type="GeneID" id="7170845"/>
<dbReference type="STRING" id="490899.DKAM_0658"/>
<gene>
    <name evidence="3" type="ordered locus">DKAM_0658</name>
</gene>
<dbReference type="EMBL" id="CP001140">
    <property type="protein sequence ID" value="ACL10984.1"/>
    <property type="molecule type" value="Genomic_DNA"/>
</dbReference>
<dbReference type="HOGENOM" id="CLU_1544143_0_0_2"/>
<evidence type="ECO:0000313" key="3">
    <source>
        <dbReference type="EMBL" id="ACL10984.1"/>
    </source>
</evidence>
<dbReference type="SUPFAM" id="SSF51230">
    <property type="entry name" value="Single hybrid motif"/>
    <property type="match status" value="1"/>
</dbReference>
<keyword evidence="1" id="KW-0092">Biotin</keyword>
<dbReference type="InterPro" id="IPR011053">
    <property type="entry name" value="Single_hybrid_motif"/>
</dbReference>